<gene>
    <name evidence="1" type="ORF">S12H4_29399</name>
</gene>
<sequence length="205" mass="23476">AMGQKNYADGFKVTLHPHVLDLPLTWKKPQTIFVNSMSDLFHNDIPTSFIRQVFDVMERACWHRFQILTKRAERLSELASLLNWPENIWMGVTVENVSCSKRIDCLRNIPAAVRFLSLEPLLEPLPNMDLSNIDWVIVGGESGPGARPMNKKWVIDIQEQCRRANVPFFFKQWGGVNKKKAGRLLNGRVYCEMPKQAGLTFTAYG</sequence>
<dbReference type="Pfam" id="PF07505">
    <property type="entry name" value="DUF5131"/>
    <property type="match status" value="1"/>
</dbReference>
<organism evidence="1">
    <name type="scientific">marine sediment metagenome</name>
    <dbReference type="NCBI Taxonomy" id="412755"/>
    <lineage>
        <taxon>unclassified sequences</taxon>
        <taxon>metagenomes</taxon>
        <taxon>ecological metagenomes</taxon>
    </lineage>
</organism>
<comment type="caution">
    <text evidence="1">The sequence shown here is derived from an EMBL/GenBank/DDBJ whole genome shotgun (WGS) entry which is preliminary data.</text>
</comment>
<feature type="non-terminal residue" evidence="1">
    <location>
        <position position="1"/>
    </location>
</feature>
<name>X1SVY5_9ZZZZ</name>
<evidence type="ECO:0000313" key="1">
    <source>
        <dbReference type="EMBL" id="GAI97123.1"/>
    </source>
</evidence>
<protein>
    <recommendedName>
        <fullName evidence="2">Phage protein Gp37/Gp68</fullName>
    </recommendedName>
</protein>
<reference evidence="1" key="1">
    <citation type="journal article" date="2014" name="Front. Microbiol.">
        <title>High frequency of phylogenetically diverse reductive dehalogenase-homologous genes in deep subseafloor sedimentary metagenomes.</title>
        <authorList>
            <person name="Kawai M."/>
            <person name="Futagami T."/>
            <person name="Toyoda A."/>
            <person name="Takaki Y."/>
            <person name="Nishi S."/>
            <person name="Hori S."/>
            <person name="Arai W."/>
            <person name="Tsubouchi T."/>
            <person name="Morono Y."/>
            <person name="Uchiyama I."/>
            <person name="Ito T."/>
            <person name="Fujiyama A."/>
            <person name="Inagaki F."/>
            <person name="Takami H."/>
        </authorList>
    </citation>
    <scope>NUCLEOTIDE SEQUENCE</scope>
    <source>
        <strain evidence="1">Expedition CK06-06</strain>
    </source>
</reference>
<dbReference type="EMBL" id="BARW01016955">
    <property type="protein sequence ID" value="GAI97123.1"/>
    <property type="molecule type" value="Genomic_DNA"/>
</dbReference>
<dbReference type="InterPro" id="IPR011101">
    <property type="entry name" value="DUF5131"/>
</dbReference>
<proteinExistence type="predicted"/>
<evidence type="ECO:0008006" key="2">
    <source>
        <dbReference type="Google" id="ProtNLM"/>
    </source>
</evidence>
<dbReference type="AlphaFoldDB" id="X1SVY5"/>
<accession>X1SVY5</accession>